<keyword evidence="2 6" id="KW-0540">Nuclease</keyword>
<feature type="domain" description="PIN" evidence="7">
    <location>
        <begin position="5"/>
        <end position="127"/>
    </location>
</feature>
<organism evidence="8 9">
    <name type="scientific">Amycolatopsis taiwanensis</name>
    <dbReference type="NCBI Taxonomy" id="342230"/>
    <lineage>
        <taxon>Bacteria</taxon>
        <taxon>Bacillati</taxon>
        <taxon>Actinomycetota</taxon>
        <taxon>Actinomycetes</taxon>
        <taxon>Pseudonocardiales</taxon>
        <taxon>Pseudonocardiaceae</taxon>
        <taxon>Amycolatopsis</taxon>
    </lineage>
</organism>
<keyword evidence="1 6" id="KW-1277">Toxin-antitoxin system</keyword>
<evidence type="ECO:0000259" key="7">
    <source>
        <dbReference type="Pfam" id="PF01850"/>
    </source>
</evidence>
<evidence type="ECO:0000256" key="1">
    <source>
        <dbReference type="ARBA" id="ARBA00022649"/>
    </source>
</evidence>
<dbReference type="EC" id="3.1.-.-" evidence="6"/>
<dbReference type="InterPro" id="IPR002716">
    <property type="entry name" value="PIN_dom"/>
</dbReference>
<evidence type="ECO:0000313" key="9">
    <source>
        <dbReference type="Proteomes" id="UP001165136"/>
    </source>
</evidence>
<dbReference type="NCBIfam" id="TIGR00028">
    <property type="entry name" value="Mtu_PIN_fam"/>
    <property type="match status" value="1"/>
</dbReference>
<dbReference type="GO" id="GO:0000287">
    <property type="term" value="F:magnesium ion binding"/>
    <property type="evidence" value="ECO:0007669"/>
    <property type="project" value="UniProtKB-UniRule"/>
</dbReference>
<dbReference type="GO" id="GO:0045926">
    <property type="term" value="P:negative regulation of growth"/>
    <property type="evidence" value="ECO:0007669"/>
    <property type="project" value="UniProtKB-ARBA"/>
</dbReference>
<keyword evidence="3 6" id="KW-0479">Metal-binding</keyword>
<name>A0A9W6VHF2_9PSEU</name>
<dbReference type="Proteomes" id="UP001165136">
    <property type="component" value="Unassembled WGS sequence"/>
</dbReference>
<accession>A0A9W6VHF2</accession>
<evidence type="ECO:0000256" key="5">
    <source>
        <dbReference type="ARBA" id="ARBA00022842"/>
    </source>
</evidence>
<dbReference type="GO" id="GO:0090729">
    <property type="term" value="F:toxin activity"/>
    <property type="evidence" value="ECO:0007669"/>
    <property type="project" value="UniProtKB-KW"/>
</dbReference>
<protein>
    <recommendedName>
        <fullName evidence="6">Ribonuclease VapC</fullName>
        <shortName evidence="6">RNase VapC</shortName>
        <ecNumber evidence="6">3.1.-.-</ecNumber>
    </recommendedName>
    <alternativeName>
        <fullName evidence="6">Toxin VapC</fullName>
    </alternativeName>
</protein>
<comment type="function">
    <text evidence="6">Toxic component of a toxin-antitoxin (TA) system. An RNase.</text>
</comment>
<keyword evidence="6" id="KW-0800">Toxin</keyword>
<dbReference type="Pfam" id="PF01850">
    <property type="entry name" value="PIN"/>
    <property type="match status" value="1"/>
</dbReference>
<proteinExistence type="inferred from homology"/>
<dbReference type="InterPro" id="IPR006226">
    <property type="entry name" value="Mtu_PIN"/>
</dbReference>
<keyword evidence="5 6" id="KW-0460">Magnesium</keyword>
<dbReference type="SUPFAM" id="SSF88723">
    <property type="entry name" value="PIN domain-like"/>
    <property type="match status" value="1"/>
</dbReference>
<comment type="similarity">
    <text evidence="6">Belongs to the PINc/VapC protein family.</text>
</comment>
<keyword evidence="4 6" id="KW-0378">Hydrolase</keyword>
<dbReference type="GO" id="GO:0004540">
    <property type="term" value="F:RNA nuclease activity"/>
    <property type="evidence" value="ECO:0007669"/>
    <property type="project" value="InterPro"/>
</dbReference>
<comment type="caution">
    <text evidence="6">Lacks conserved residue(s) required for the propagation of feature annotation.</text>
</comment>
<dbReference type="InterPro" id="IPR022907">
    <property type="entry name" value="VapC_family"/>
</dbReference>
<dbReference type="AlphaFoldDB" id="A0A9W6VHF2"/>
<dbReference type="InterPro" id="IPR029060">
    <property type="entry name" value="PIN-like_dom_sf"/>
</dbReference>
<evidence type="ECO:0000313" key="8">
    <source>
        <dbReference type="EMBL" id="GLY67387.1"/>
    </source>
</evidence>
<evidence type="ECO:0000256" key="4">
    <source>
        <dbReference type="ARBA" id="ARBA00022801"/>
    </source>
</evidence>
<evidence type="ECO:0000256" key="3">
    <source>
        <dbReference type="ARBA" id="ARBA00022723"/>
    </source>
</evidence>
<dbReference type="GO" id="GO:0016788">
    <property type="term" value="F:hydrolase activity, acting on ester bonds"/>
    <property type="evidence" value="ECO:0007669"/>
    <property type="project" value="InterPro"/>
</dbReference>
<sequence>MSVSLLDVNVLIALAWPNHVHHHAARRWFEATSGEGWATTPVTELGFVRVSSNRKVIPTAATPGTALEVLRALCDLPGHEFWPDETRLAQPPFALDRIGSYKQVTNVHLSALAAKQRGRLVTFDRGIQNGLHPGDQGLVLVLPVT</sequence>
<keyword evidence="9" id="KW-1185">Reference proteome</keyword>
<dbReference type="EMBL" id="BSTI01000008">
    <property type="protein sequence ID" value="GLY67387.1"/>
    <property type="molecule type" value="Genomic_DNA"/>
</dbReference>
<reference evidence="8" key="1">
    <citation type="submission" date="2023-03" db="EMBL/GenBank/DDBJ databases">
        <title>Amycolatopsis taiwanensis NBRC 103393.</title>
        <authorList>
            <person name="Ichikawa N."/>
            <person name="Sato H."/>
            <person name="Tonouchi N."/>
        </authorList>
    </citation>
    <scope>NUCLEOTIDE SEQUENCE</scope>
    <source>
        <strain evidence="8">NBRC 103393</strain>
    </source>
</reference>
<comment type="caution">
    <text evidence="8">The sequence shown here is derived from an EMBL/GenBank/DDBJ whole genome shotgun (WGS) entry which is preliminary data.</text>
</comment>
<gene>
    <name evidence="8" type="primary">vapC39</name>
    <name evidence="6" type="synonym">vapC</name>
    <name evidence="8" type="ORF">Atai01_40060</name>
</gene>
<dbReference type="HAMAP" id="MF_00265">
    <property type="entry name" value="VapC_Nob1"/>
    <property type="match status" value="1"/>
</dbReference>
<evidence type="ECO:0000256" key="2">
    <source>
        <dbReference type="ARBA" id="ARBA00022722"/>
    </source>
</evidence>
<feature type="binding site" evidence="6">
    <location>
        <position position="7"/>
    </location>
    <ligand>
        <name>Mg(2+)</name>
        <dbReference type="ChEBI" id="CHEBI:18420"/>
    </ligand>
</feature>
<comment type="cofactor">
    <cofactor evidence="6">
        <name>Mg(2+)</name>
        <dbReference type="ChEBI" id="CHEBI:18420"/>
    </cofactor>
</comment>
<dbReference type="RefSeq" id="WP_027941498.1">
    <property type="nucleotide sequence ID" value="NZ_BSTI01000008.1"/>
</dbReference>
<evidence type="ECO:0000256" key="6">
    <source>
        <dbReference type="HAMAP-Rule" id="MF_00265"/>
    </source>
</evidence>